<organism evidence="2 3">
    <name type="scientific">Caerostris extrusa</name>
    <name type="common">Bark spider</name>
    <name type="synonym">Caerostris bankana</name>
    <dbReference type="NCBI Taxonomy" id="172846"/>
    <lineage>
        <taxon>Eukaryota</taxon>
        <taxon>Metazoa</taxon>
        <taxon>Ecdysozoa</taxon>
        <taxon>Arthropoda</taxon>
        <taxon>Chelicerata</taxon>
        <taxon>Arachnida</taxon>
        <taxon>Araneae</taxon>
        <taxon>Araneomorphae</taxon>
        <taxon>Entelegynae</taxon>
        <taxon>Araneoidea</taxon>
        <taxon>Araneidae</taxon>
        <taxon>Caerostris</taxon>
    </lineage>
</organism>
<evidence type="ECO:0000313" key="2">
    <source>
        <dbReference type="EMBL" id="GIX99670.1"/>
    </source>
</evidence>
<gene>
    <name evidence="2" type="ORF">CEXT_42261</name>
</gene>
<reference evidence="2 3" key="1">
    <citation type="submission" date="2021-06" db="EMBL/GenBank/DDBJ databases">
        <title>Caerostris extrusa draft genome.</title>
        <authorList>
            <person name="Kono N."/>
            <person name="Arakawa K."/>
        </authorList>
    </citation>
    <scope>NUCLEOTIDE SEQUENCE [LARGE SCALE GENOMIC DNA]</scope>
</reference>
<name>A0AAV4PRV4_CAEEX</name>
<feature type="compositionally biased region" description="Basic and acidic residues" evidence="1">
    <location>
        <begin position="37"/>
        <end position="49"/>
    </location>
</feature>
<dbReference type="Proteomes" id="UP001054945">
    <property type="component" value="Unassembled WGS sequence"/>
</dbReference>
<feature type="region of interest" description="Disordered" evidence="1">
    <location>
        <begin position="24"/>
        <end position="77"/>
    </location>
</feature>
<keyword evidence="3" id="KW-1185">Reference proteome</keyword>
<evidence type="ECO:0000313" key="3">
    <source>
        <dbReference type="Proteomes" id="UP001054945"/>
    </source>
</evidence>
<evidence type="ECO:0000256" key="1">
    <source>
        <dbReference type="SAM" id="MobiDB-lite"/>
    </source>
</evidence>
<protein>
    <submittedName>
        <fullName evidence="2">Uncharacterized protein</fullName>
    </submittedName>
</protein>
<comment type="caution">
    <text evidence="2">The sequence shown here is derived from an EMBL/GenBank/DDBJ whole genome shotgun (WGS) entry which is preliminary data.</text>
</comment>
<dbReference type="AlphaFoldDB" id="A0AAV4PRV4"/>
<sequence>MYGQNLNDPFNWLVLFSTLRNSFFHKPTKPQRTNATHPEDREVGGEHKGVVGSGSLNVPYPAGERNPDSPSRKGPSGARVRLLTPAFLVAANDPSVIFSLWLEKRGCVAEKFNLPGWR</sequence>
<dbReference type="EMBL" id="BPLR01005074">
    <property type="protein sequence ID" value="GIX99670.1"/>
    <property type="molecule type" value="Genomic_DNA"/>
</dbReference>
<accession>A0AAV4PRV4</accession>
<proteinExistence type="predicted"/>